<dbReference type="Pfam" id="PF13912">
    <property type="entry name" value="zf-C2H2_6"/>
    <property type="match status" value="1"/>
</dbReference>
<dbReference type="SUPFAM" id="SSF57667">
    <property type="entry name" value="beta-beta-alpha zinc fingers"/>
    <property type="match status" value="3"/>
</dbReference>
<dbReference type="EMBL" id="FZQP02002114">
    <property type="protein sequence ID" value="VVC94710.1"/>
    <property type="molecule type" value="Genomic_DNA"/>
</dbReference>
<dbReference type="GO" id="GO:0000978">
    <property type="term" value="F:RNA polymerase II cis-regulatory region sequence-specific DNA binding"/>
    <property type="evidence" value="ECO:0007669"/>
    <property type="project" value="TreeGrafter"/>
</dbReference>
<keyword evidence="9" id="KW-0804">Transcription</keyword>
<dbReference type="PROSITE" id="PS50157">
    <property type="entry name" value="ZINC_FINGER_C2H2_2"/>
    <property type="match status" value="6"/>
</dbReference>
<evidence type="ECO:0000256" key="3">
    <source>
        <dbReference type="ARBA" id="ARBA00022723"/>
    </source>
</evidence>
<feature type="domain" description="C2H2-type" evidence="13">
    <location>
        <begin position="140"/>
        <end position="167"/>
    </location>
</feature>
<proteinExistence type="inferred from homology"/>
<feature type="compositionally biased region" description="Basic residues" evidence="12">
    <location>
        <begin position="22"/>
        <end position="34"/>
    </location>
</feature>
<evidence type="ECO:0000313" key="15">
    <source>
        <dbReference type="Proteomes" id="UP000324832"/>
    </source>
</evidence>
<dbReference type="InterPro" id="IPR013087">
    <property type="entry name" value="Znf_C2H2_type"/>
</dbReference>
<keyword evidence="4" id="KW-0677">Repeat</keyword>
<feature type="domain" description="C2H2-type" evidence="13">
    <location>
        <begin position="168"/>
        <end position="195"/>
    </location>
</feature>
<dbReference type="PROSITE" id="PS00028">
    <property type="entry name" value="ZINC_FINGER_C2H2_1"/>
    <property type="match status" value="6"/>
</dbReference>
<sequence>MMSLNQKEIEGDGNEDELVEKKRGRKRKDNKRSHTFFDRSKALSSKSNDKDDACNGNLDIEKFVADNSGNSNVIKGDDVNVERVKKKRGRKAKEVNKSVNGNIVCNNEPVSSLKAKTVSEDIHKIADQKTRNPSRNRVPQQCEECGKVLSSMSNLTTHKICHTNLRRYKCSECPAAFKGHSGLVQHRTLHTGEKPYHCEYCSKQFRRKPALINHIRMHMGEKLYSCKICSKRFVQSSQMFVHMKRHSGIKSYLCQECGKGFYIKADLQVHQRIHSGEKPYSCYLCSKTFATSGNLSIHIRIHNKEIQVQVLRARVRDLQRLQRAREAAQRPEGLPVRVREELLHVIRAQAAQVGALGRATLPV</sequence>
<dbReference type="GO" id="GO:0008270">
    <property type="term" value="F:zinc ion binding"/>
    <property type="evidence" value="ECO:0007669"/>
    <property type="project" value="UniProtKB-KW"/>
</dbReference>
<accession>A0A5E4QAS7</accession>
<evidence type="ECO:0000256" key="10">
    <source>
        <dbReference type="ARBA" id="ARBA00023242"/>
    </source>
</evidence>
<evidence type="ECO:0000256" key="2">
    <source>
        <dbReference type="ARBA" id="ARBA00006991"/>
    </source>
</evidence>
<evidence type="ECO:0000256" key="1">
    <source>
        <dbReference type="ARBA" id="ARBA00004123"/>
    </source>
</evidence>
<dbReference type="FunFam" id="3.30.160.60:FF:001498">
    <property type="entry name" value="Zinc finger protein 404"/>
    <property type="match status" value="1"/>
</dbReference>
<evidence type="ECO:0000256" key="11">
    <source>
        <dbReference type="PROSITE-ProRule" id="PRU00042"/>
    </source>
</evidence>
<dbReference type="FunFam" id="3.30.160.60:FF:001480">
    <property type="entry name" value="Si:cabz01071911.3"/>
    <property type="match status" value="1"/>
</dbReference>
<dbReference type="InterPro" id="IPR036236">
    <property type="entry name" value="Znf_C2H2_sf"/>
</dbReference>
<dbReference type="FunFam" id="3.30.160.60:FF:000870">
    <property type="entry name" value="zinc finger protein 197 isoform X1"/>
    <property type="match status" value="1"/>
</dbReference>
<dbReference type="GO" id="GO:0005634">
    <property type="term" value="C:nucleus"/>
    <property type="evidence" value="ECO:0007669"/>
    <property type="project" value="UniProtKB-SubCell"/>
</dbReference>
<keyword evidence="5 11" id="KW-0863">Zinc-finger</keyword>
<reference evidence="14 15" key="1">
    <citation type="submission" date="2017-07" db="EMBL/GenBank/DDBJ databases">
        <authorList>
            <person name="Talla V."/>
            <person name="Backstrom N."/>
        </authorList>
    </citation>
    <scope>NUCLEOTIDE SEQUENCE [LARGE SCALE GENOMIC DNA]</scope>
</reference>
<evidence type="ECO:0000256" key="7">
    <source>
        <dbReference type="ARBA" id="ARBA00023015"/>
    </source>
</evidence>
<feature type="domain" description="C2H2-type" evidence="13">
    <location>
        <begin position="196"/>
        <end position="223"/>
    </location>
</feature>
<evidence type="ECO:0000256" key="12">
    <source>
        <dbReference type="SAM" id="MobiDB-lite"/>
    </source>
</evidence>
<evidence type="ECO:0000256" key="8">
    <source>
        <dbReference type="ARBA" id="ARBA00023125"/>
    </source>
</evidence>
<feature type="compositionally biased region" description="Basic and acidic residues" evidence="12">
    <location>
        <begin position="35"/>
        <end position="54"/>
    </location>
</feature>
<feature type="domain" description="C2H2-type" evidence="13">
    <location>
        <begin position="252"/>
        <end position="279"/>
    </location>
</feature>
<dbReference type="SMART" id="SM00355">
    <property type="entry name" value="ZnF_C2H2"/>
    <property type="match status" value="6"/>
</dbReference>
<name>A0A5E4QAS7_9NEOP</name>
<keyword evidence="3" id="KW-0479">Metal-binding</keyword>
<dbReference type="PANTHER" id="PTHR19818">
    <property type="entry name" value="ZINC FINGER PROTEIN ZIC AND GLI"/>
    <property type="match status" value="1"/>
</dbReference>
<evidence type="ECO:0000256" key="9">
    <source>
        <dbReference type="ARBA" id="ARBA00023163"/>
    </source>
</evidence>
<dbReference type="Gene3D" id="3.30.160.60">
    <property type="entry name" value="Classic Zinc Finger"/>
    <property type="match status" value="6"/>
</dbReference>
<evidence type="ECO:0000259" key="13">
    <source>
        <dbReference type="PROSITE" id="PS50157"/>
    </source>
</evidence>
<feature type="region of interest" description="Disordered" evidence="12">
    <location>
        <begin position="1"/>
        <end position="54"/>
    </location>
</feature>
<keyword evidence="10" id="KW-0539">Nucleus</keyword>
<protein>
    <recommendedName>
        <fullName evidence="13">C2H2-type domain-containing protein</fullName>
    </recommendedName>
</protein>
<dbReference type="FunFam" id="3.30.160.60:FF:001506">
    <property type="entry name" value="Zinc finger protein"/>
    <property type="match status" value="1"/>
</dbReference>
<dbReference type="GO" id="GO:0000981">
    <property type="term" value="F:DNA-binding transcription factor activity, RNA polymerase II-specific"/>
    <property type="evidence" value="ECO:0007669"/>
    <property type="project" value="TreeGrafter"/>
</dbReference>
<feature type="domain" description="C2H2-type" evidence="13">
    <location>
        <begin position="224"/>
        <end position="251"/>
    </location>
</feature>
<feature type="domain" description="C2H2-type" evidence="13">
    <location>
        <begin position="280"/>
        <end position="307"/>
    </location>
</feature>
<evidence type="ECO:0000256" key="6">
    <source>
        <dbReference type="ARBA" id="ARBA00022833"/>
    </source>
</evidence>
<keyword evidence="6" id="KW-0862">Zinc</keyword>
<keyword evidence="7" id="KW-0805">Transcription regulation</keyword>
<dbReference type="Pfam" id="PF00096">
    <property type="entry name" value="zf-C2H2"/>
    <property type="match status" value="4"/>
</dbReference>
<dbReference type="GO" id="GO:0045944">
    <property type="term" value="P:positive regulation of transcription by RNA polymerase II"/>
    <property type="evidence" value="ECO:0007669"/>
    <property type="project" value="UniProtKB-ARBA"/>
</dbReference>
<evidence type="ECO:0000313" key="14">
    <source>
        <dbReference type="EMBL" id="VVC94710.1"/>
    </source>
</evidence>
<evidence type="ECO:0000256" key="5">
    <source>
        <dbReference type="ARBA" id="ARBA00022771"/>
    </source>
</evidence>
<dbReference type="PANTHER" id="PTHR19818:SF163">
    <property type="entry name" value="C2H2-TYPE DOMAIN-CONTAINING PROTEIN"/>
    <property type="match status" value="1"/>
</dbReference>
<dbReference type="Proteomes" id="UP000324832">
    <property type="component" value="Unassembled WGS sequence"/>
</dbReference>
<evidence type="ECO:0000256" key="4">
    <source>
        <dbReference type="ARBA" id="ARBA00022737"/>
    </source>
</evidence>
<dbReference type="InterPro" id="IPR050329">
    <property type="entry name" value="GLI_C2H2-zinc-finger"/>
</dbReference>
<gene>
    <name evidence="14" type="ORF">LSINAPIS_LOCUS6601</name>
</gene>
<keyword evidence="15" id="KW-1185">Reference proteome</keyword>
<organism evidence="14 15">
    <name type="scientific">Leptidea sinapis</name>
    <dbReference type="NCBI Taxonomy" id="189913"/>
    <lineage>
        <taxon>Eukaryota</taxon>
        <taxon>Metazoa</taxon>
        <taxon>Ecdysozoa</taxon>
        <taxon>Arthropoda</taxon>
        <taxon>Hexapoda</taxon>
        <taxon>Insecta</taxon>
        <taxon>Pterygota</taxon>
        <taxon>Neoptera</taxon>
        <taxon>Endopterygota</taxon>
        <taxon>Lepidoptera</taxon>
        <taxon>Glossata</taxon>
        <taxon>Ditrysia</taxon>
        <taxon>Papilionoidea</taxon>
        <taxon>Pieridae</taxon>
        <taxon>Dismorphiinae</taxon>
        <taxon>Leptidea</taxon>
    </lineage>
</organism>
<keyword evidence="8" id="KW-0238">DNA-binding</keyword>
<comment type="similarity">
    <text evidence="2">Belongs to the krueppel C2H2-type zinc-finger protein family.</text>
</comment>
<comment type="subcellular location">
    <subcellularLocation>
        <location evidence="1">Nucleus</location>
    </subcellularLocation>
</comment>
<dbReference type="AlphaFoldDB" id="A0A5E4QAS7"/>